<feature type="chain" id="PRO_5014423595" evidence="2">
    <location>
        <begin position="21"/>
        <end position="158"/>
    </location>
</feature>
<feature type="compositionally biased region" description="Basic and acidic residues" evidence="1">
    <location>
        <begin position="99"/>
        <end position="108"/>
    </location>
</feature>
<proteinExistence type="predicted"/>
<protein>
    <submittedName>
        <fullName evidence="3">Uncharacterized protein</fullName>
    </submittedName>
</protein>
<evidence type="ECO:0000256" key="2">
    <source>
        <dbReference type="SAM" id="SignalP"/>
    </source>
</evidence>
<comment type="caution">
    <text evidence="3">The sequence shown here is derived from an EMBL/GenBank/DDBJ whole genome shotgun (WGS) entry which is preliminary data.</text>
</comment>
<feature type="region of interest" description="Disordered" evidence="1">
    <location>
        <begin position="64"/>
        <end position="108"/>
    </location>
</feature>
<keyword evidence="2" id="KW-0732">Signal</keyword>
<evidence type="ECO:0000313" key="3">
    <source>
        <dbReference type="EMBL" id="PNS14715.1"/>
    </source>
</evidence>
<evidence type="ECO:0000313" key="4">
    <source>
        <dbReference type="Proteomes" id="UP000243797"/>
    </source>
</evidence>
<feature type="signal peptide" evidence="2">
    <location>
        <begin position="1"/>
        <end position="20"/>
    </location>
</feature>
<keyword evidence="4" id="KW-1185">Reference proteome</keyword>
<dbReference type="InParanoid" id="A0A2K1QHS9"/>
<name>A0A2K1QHS9_9PEZI</name>
<sequence length="158" mass="17037">MKVTLSSALCVALSASMINAQFTPLRRDDGFQRTQLELQGELENNKHDPATAQQVQNAQLEVAKMKQDQINSGQAPSRRMARRSAFPATPEEQLAQMKADQDASTRAEAKRIAEVQKQQLADQADAIAKTPGAGVGAGITHATYTDGVVYGWDGKPVS</sequence>
<reference evidence="3 4" key="1">
    <citation type="submission" date="2017-06" db="EMBL/GenBank/DDBJ databases">
        <title>Draft genome sequence of a variant of Elsinoe murrayae.</title>
        <authorList>
            <person name="Cheng Q."/>
        </authorList>
    </citation>
    <scope>NUCLEOTIDE SEQUENCE [LARGE SCALE GENOMIC DNA]</scope>
    <source>
        <strain evidence="3 4">CQ-2017a</strain>
    </source>
</reference>
<dbReference type="Proteomes" id="UP000243797">
    <property type="component" value="Unassembled WGS sequence"/>
</dbReference>
<organism evidence="3 4">
    <name type="scientific">Sphaceloma murrayae</name>
    <dbReference type="NCBI Taxonomy" id="2082308"/>
    <lineage>
        <taxon>Eukaryota</taxon>
        <taxon>Fungi</taxon>
        <taxon>Dikarya</taxon>
        <taxon>Ascomycota</taxon>
        <taxon>Pezizomycotina</taxon>
        <taxon>Dothideomycetes</taxon>
        <taxon>Dothideomycetidae</taxon>
        <taxon>Myriangiales</taxon>
        <taxon>Elsinoaceae</taxon>
        <taxon>Sphaceloma</taxon>
    </lineage>
</organism>
<evidence type="ECO:0000256" key="1">
    <source>
        <dbReference type="SAM" id="MobiDB-lite"/>
    </source>
</evidence>
<dbReference type="EMBL" id="NKHZ01000082">
    <property type="protein sequence ID" value="PNS14715.1"/>
    <property type="molecule type" value="Genomic_DNA"/>
</dbReference>
<accession>A0A2K1QHS9</accession>
<dbReference type="AlphaFoldDB" id="A0A2K1QHS9"/>
<gene>
    <name evidence="3" type="ORF">CAC42_1737</name>
</gene>